<keyword evidence="7" id="KW-0460">Magnesium</keyword>
<keyword evidence="4" id="KW-0028">Amino-acid biosynthesis</keyword>
<dbReference type="InterPro" id="IPR036412">
    <property type="entry name" value="HAD-like_sf"/>
</dbReference>
<dbReference type="OrthoDB" id="9799365at2"/>
<feature type="compositionally biased region" description="Polar residues" evidence="11">
    <location>
        <begin position="341"/>
        <end position="363"/>
    </location>
</feature>
<evidence type="ECO:0000256" key="3">
    <source>
        <dbReference type="ARBA" id="ARBA00012640"/>
    </source>
</evidence>
<keyword evidence="13" id="KW-1185">Reference proteome</keyword>
<dbReference type="GO" id="GO:0005737">
    <property type="term" value="C:cytoplasm"/>
    <property type="evidence" value="ECO:0007669"/>
    <property type="project" value="TreeGrafter"/>
</dbReference>
<dbReference type="AlphaFoldDB" id="B9XG53"/>
<evidence type="ECO:0000256" key="1">
    <source>
        <dbReference type="ARBA" id="ARBA00001946"/>
    </source>
</evidence>
<comment type="cofactor">
    <cofactor evidence="1">
        <name>Mg(2+)</name>
        <dbReference type="ChEBI" id="CHEBI:18420"/>
    </cofactor>
</comment>
<dbReference type="PANTHER" id="PTHR43344">
    <property type="entry name" value="PHOSPHOSERINE PHOSPHATASE"/>
    <property type="match status" value="1"/>
</dbReference>
<dbReference type="GO" id="GO:0000287">
    <property type="term" value="F:magnesium ion binding"/>
    <property type="evidence" value="ECO:0007669"/>
    <property type="project" value="TreeGrafter"/>
</dbReference>
<feature type="region of interest" description="Disordered" evidence="11">
    <location>
        <begin position="336"/>
        <end position="363"/>
    </location>
</feature>
<comment type="pathway">
    <text evidence="2">Amino-acid biosynthesis; L-serine biosynthesis; L-serine from 3-phospho-D-glycerate: step 3/3.</text>
</comment>
<dbReference type="GO" id="GO:0036424">
    <property type="term" value="F:L-phosphoserine phosphatase activity"/>
    <property type="evidence" value="ECO:0007669"/>
    <property type="project" value="TreeGrafter"/>
</dbReference>
<evidence type="ECO:0000256" key="2">
    <source>
        <dbReference type="ARBA" id="ARBA00005135"/>
    </source>
</evidence>
<evidence type="ECO:0000256" key="10">
    <source>
        <dbReference type="ARBA" id="ARBA00048523"/>
    </source>
</evidence>
<dbReference type="EC" id="3.1.3.3" evidence="3"/>
<keyword evidence="6" id="KW-0378">Hydrolase</keyword>
<dbReference type="InterPro" id="IPR050582">
    <property type="entry name" value="HAD-like_SerB"/>
</dbReference>
<dbReference type="Proteomes" id="UP000003688">
    <property type="component" value="Unassembled WGS sequence"/>
</dbReference>
<dbReference type="InterPro" id="IPR023214">
    <property type="entry name" value="HAD_sf"/>
</dbReference>
<evidence type="ECO:0000256" key="9">
    <source>
        <dbReference type="ARBA" id="ARBA00048138"/>
    </source>
</evidence>
<evidence type="ECO:0000256" key="5">
    <source>
        <dbReference type="ARBA" id="ARBA00022723"/>
    </source>
</evidence>
<dbReference type="SUPFAM" id="SSF56784">
    <property type="entry name" value="HAD-like"/>
    <property type="match status" value="1"/>
</dbReference>
<evidence type="ECO:0000256" key="11">
    <source>
        <dbReference type="SAM" id="MobiDB-lite"/>
    </source>
</evidence>
<dbReference type="STRING" id="320771.Cflav_PD3932"/>
<gene>
    <name evidence="12" type="ORF">Cflav_PD3932</name>
</gene>
<organism evidence="12 13">
    <name type="scientific">Pedosphaera parvula (strain Ellin514)</name>
    <dbReference type="NCBI Taxonomy" id="320771"/>
    <lineage>
        <taxon>Bacteria</taxon>
        <taxon>Pseudomonadati</taxon>
        <taxon>Verrucomicrobiota</taxon>
        <taxon>Pedosphaerae</taxon>
        <taxon>Pedosphaerales</taxon>
        <taxon>Pedosphaeraceae</taxon>
        <taxon>Pedosphaera</taxon>
    </lineage>
</organism>
<dbReference type="Pfam" id="PF12710">
    <property type="entry name" value="HAD"/>
    <property type="match status" value="1"/>
</dbReference>
<comment type="catalytic activity">
    <reaction evidence="10">
        <text>O-phospho-D-serine + H2O = D-serine + phosphate</text>
        <dbReference type="Rhea" id="RHEA:24873"/>
        <dbReference type="ChEBI" id="CHEBI:15377"/>
        <dbReference type="ChEBI" id="CHEBI:35247"/>
        <dbReference type="ChEBI" id="CHEBI:43474"/>
        <dbReference type="ChEBI" id="CHEBI:58680"/>
        <dbReference type="EC" id="3.1.3.3"/>
    </reaction>
</comment>
<evidence type="ECO:0000256" key="4">
    <source>
        <dbReference type="ARBA" id="ARBA00022605"/>
    </source>
</evidence>
<evidence type="ECO:0000313" key="12">
    <source>
        <dbReference type="EMBL" id="EEF61215.1"/>
    </source>
</evidence>
<comment type="catalytic activity">
    <reaction evidence="9">
        <text>O-phospho-L-serine + H2O = L-serine + phosphate</text>
        <dbReference type="Rhea" id="RHEA:21208"/>
        <dbReference type="ChEBI" id="CHEBI:15377"/>
        <dbReference type="ChEBI" id="CHEBI:33384"/>
        <dbReference type="ChEBI" id="CHEBI:43474"/>
        <dbReference type="ChEBI" id="CHEBI:57524"/>
        <dbReference type="EC" id="3.1.3.3"/>
    </reaction>
</comment>
<comment type="caution">
    <text evidence="12">The sequence shown here is derived from an EMBL/GenBank/DDBJ whole genome shotgun (WGS) entry which is preliminary data.</text>
</comment>
<sequence precursor="true">MTGNPIITAVLLVLMSIPLTRSRAADALPSWNDGAAKQAIIQFVTDVTTAGGRKFVPAAERIATFDNDGTLWVEQPMYTQFVFALDRVKTLAPQHPEWKTNEPFASILKGDRKALMATGEKGLVELIMASHAGMTTAEFESLVRDWLAKAQHPRFKRPYTELAYQPMLELLAYLRANDFKTYIVSGGGVEFMRPWTENVYGVPPEQVIGSTVKTKFELRDDKPALMRLPEVDFIDDKAGKPVAINKFIGRRPIFAFGNSDGDLEMLQWTAAGDGARFEGLVHHTDAEREYAYDRNSSIGRLDKALDEARERGWVVVDMKRDWKRVFGESFGSQGEVLRPTGSVSDRPGSSWQGLTTNSVPGKN</sequence>
<evidence type="ECO:0000256" key="6">
    <source>
        <dbReference type="ARBA" id="ARBA00022801"/>
    </source>
</evidence>
<dbReference type="EMBL" id="ABOX02000011">
    <property type="protein sequence ID" value="EEF61215.1"/>
    <property type="molecule type" value="Genomic_DNA"/>
</dbReference>
<dbReference type="PANTHER" id="PTHR43344:SF2">
    <property type="entry name" value="PHOSPHOSERINE PHOSPHATASE"/>
    <property type="match status" value="1"/>
</dbReference>
<dbReference type="Gene3D" id="3.40.50.1000">
    <property type="entry name" value="HAD superfamily/HAD-like"/>
    <property type="match status" value="1"/>
</dbReference>
<accession>B9XG53</accession>
<evidence type="ECO:0000256" key="7">
    <source>
        <dbReference type="ARBA" id="ARBA00022842"/>
    </source>
</evidence>
<proteinExistence type="predicted"/>
<keyword evidence="8" id="KW-0718">Serine biosynthesis</keyword>
<dbReference type="GO" id="GO:0006564">
    <property type="term" value="P:L-serine biosynthetic process"/>
    <property type="evidence" value="ECO:0007669"/>
    <property type="project" value="UniProtKB-KW"/>
</dbReference>
<evidence type="ECO:0000256" key="8">
    <source>
        <dbReference type="ARBA" id="ARBA00023299"/>
    </source>
</evidence>
<evidence type="ECO:0000313" key="13">
    <source>
        <dbReference type="Proteomes" id="UP000003688"/>
    </source>
</evidence>
<keyword evidence="5" id="KW-0479">Metal-binding</keyword>
<reference evidence="12 13" key="1">
    <citation type="journal article" date="2011" name="J. Bacteriol.">
        <title>Genome sequence of 'Pedosphaera parvula' Ellin514, an aerobic Verrucomicrobial isolate from pasture soil.</title>
        <authorList>
            <person name="Kant R."/>
            <person name="van Passel M.W."/>
            <person name="Sangwan P."/>
            <person name="Palva A."/>
            <person name="Lucas S."/>
            <person name="Copeland A."/>
            <person name="Lapidus A."/>
            <person name="Glavina Del Rio T."/>
            <person name="Dalin E."/>
            <person name="Tice H."/>
            <person name="Bruce D."/>
            <person name="Goodwin L."/>
            <person name="Pitluck S."/>
            <person name="Chertkov O."/>
            <person name="Larimer F.W."/>
            <person name="Land M.L."/>
            <person name="Hauser L."/>
            <person name="Brettin T.S."/>
            <person name="Detter J.C."/>
            <person name="Han S."/>
            <person name="de Vos W.M."/>
            <person name="Janssen P.H."/>
            <person name="Smidt H."/>
        </authorList>
    </citation>
    <scope>NUCLEOTIDE SEQUENCE [LARGE SCALE GENOMIC DNA]</scope>
    <source>
        <strain evidence="12 13">Ellin514</strain>
    </source>
</reference>
<protein>
    <recommendedName>
        <fullName evidence="3">phosphoserine phosphatase</fullName>
        <ecNumber evidence="3">3.1.3.3</ecNumber>
    </recommendedName>
</protein>
<name>B9XG53_PEDPL</name>